<organism evidence="7 8">
    <name type="scientific">Rotaria sordida</name>
    <dbReference type="NCBI Taxonomy" id="392033"/>
    <lineage>
        <taxon>Eukaryota</taxon>
        <taxon>Metazoa</taxon>
        <taxon>Spiralia</taxon>
        <taxon>Gnathifera</taxon>
        <taxon>Rotifera</taxon>
        <taxon>Eurotatoria</taxon>
        <taxon>Bdelloidea</taxon>
        <taxon>Philodinida</taxon>
        <taxon>Philodinidae</taxon>
        <taxon>Rotaria</taxon>
    </lineage>
</organism>
<dbReference type="EC" id="2.7.7.6" evidence="1"/>
<dbReference type="InterPro" id="IPR045867">
    <property type="entry name" value="DNA-dir_RpoC_beta_prime"/>
</dbReference>
<feature type="domain" description="RNA polymerase Rpb1" evidence="6">
    <location>
        <begin position="1"/>
        <end position="55"/>
    </location>
</feature>
<dbReference type="PANTHER" id="PTHR19376">
    <property type="entry name" value="DNA-DIRECTED RNA POLYMERASE"/>
    <property type="match status" value="1"/>
</dbReference>
<gene>
    <name evidence="7" type="ORF">RFH988_LOCUS39485</name>
</gene>
<dbReference type="Pfam" id="PF05000">
    <property type="entry name" value="RNA_pol_Rpb1_4"/>
    <property type="match status" value="1"/>
</dbReference>
<evidence type="ECO:0000256" key="1">
    <source>
        <dbReference type="ARBA" id="ARBA00012418"/>
    </source>
</evidence>
<dbReference type="OrthoDB" id="270392at2759"/>
<dbReference type="InterPro" id="IPR038120">
    <property type="entry name" value="Rpb1_funnel_sf"/>
</dbReference>
<sequence>MVISGAKGSLINMSQIIACVGQQNVEGKRIPFGFKQRTLPHFIKDDYGPEAKGFVENSFLKYQTKSE</sequence>
<evidence type="ECO:0000259" key="6">
    <source>
        <dbReference type="Pfam" id="PF05000"/>
    </source>
</evidence>
<dbReference type="GO" id="GO:0003899">
    <property type="term" value="F:DNA-directed RNA polymerase activity"/>
    <property type="evidence" value="ECO:0007669"/>
    <property type="project" value="UniProtKB-EC"/>
</dbReference>
<name>A0A815VIV6_9BILA</name>
<feature type="non-terminal residue" evidence="7">
    <location>
        <position position="1"/>
    </location>
</feature>
<keyword evidence="3" id="KW-0808">Transferase</keyword>
<dbReference type="GO" id="GO:0000428">
    <property type="term" value="C:DNA-directed RNA polymerase complex"/>
    <property type="evidence" value="ECO:0007669"/>
    <property type="project" value="UniProtKB-KW"/>
</dbReference>
<dbReference type="PANTHER" id="PTHR19376:SF32">
    <property type="entry name" value="DNA-DIRECTED RNA POLYMERASE III SUBUNIT RPC1"/>
    <property type="match status" value="1"/>
</dbReference>
<dbReference type="GO" id="GO:0006351">
    <property type="term" value="P:DNA-templated transcription"/>
    <property type="evidence" value="ECO:0007669"/>
    <property type="project" value="InterPro"/>
</dbReference>
<evidence type="ECO:0000256" key="4">
    <source>
        <dbReference type="ARBA" id="ARBA00022695"/>
    </source>
</evidence>
<evidence type="ECO:0000256" key="2">
    <source>
        <dbReference type="ARBA" id="ARBA00022478"/>
    </source>
</evidence>
<reference evidence="7" key="1">
    <citation type="submission" date="2021-02" db="EMBL/GenBank/DDBJ databases">
        <authorList>
            <person name="Nowell W R."/>
        </authorList>
    </citation>
    <scope>NUCLEOTIDE SEQUENCE</scope>
</reference>
<keyword evidence="4" id="KW-0548">Nucleotidyltransferase</keyword>
<proteinExistence type="predicted"/>
<dbReference type="SUPFAM" id="SSF64484">
    <property type="entry name" value="beta and beta-prime subunits of DNA dependent RNA-polymerase"/>
    <property type="match status" value="1"/>
</dbReference>
<keyword evidence="5" id="KW-0804">Transcription</keyword>
<protein>
    <recommendedName>
        <fullName evidence="1">DNA-directed RNA polymerase</fullName>
        <ecNumber evidence="1">2.7.7.6</ecNumber>
    </recommendedName>
</protein>
<dbReference type="AlphaFoldDB" id="A0A815VIV6"/>
<accession>A0A815VIV6</accession>
<dbReference type="Gene3D" id="1.10.132.30">
    <property type="match status" value="1"/>
</dbReference>
<keyword evidence="2" id="KW-0240">DNA-directed RNA polymerase</keyword>
<evidence type="ECO:0000313" key="7">
    <source>
        <dbReference type="EMBL" id="CAF1531028.1"/>
    </source>
</evidence>
<dbReference type="Proteomes" id="UP000663882">
    <property type="component" value="Unassembled WGS sequence"/>
</dbReference>
<evidence type="ECO:0000313" key="8">
    <source>
        <dbReference type="Proteomes" id="UP000663882"/>
    </source>
</evidence>
<dbReference type="InterPro" id="IPR007083">
    <property type="entry name" value="RNA_pol_Rpb1_4"/>
</dbReference>
<evidence type="ECO:0000256" key="5">
    <source>
        <dbReference type="ARBA" id="ARBA00023163"/>
    </source>
</evidence>
<evidence type="ECO:0000256" key="3">
    <source>
        <dbReference type="ARBA" id="ARBA00022679"/>
    </source>
</evidence>
<comment type="caution">
    <text evidence="7">The sequence shown here is derived from an EMBL/GenBank/DDBJ whole genome shotgun (WGS) entry which is preliminary data.</text>
</comment>
<dbReference type="EMBL" id="CAJNOO010019823">
    <property type="protein sequence ID" value="CAF1531028.1"/>
    <property type="molecule type" value="Genomic_DNA"/>
</dbReference>
<dbReference type="GO" id="GO:0003677">
    <property type="term" value="F:DNA binding"/>
    <property type="evidence" value="ECO:0007669"/>
    <property type="project" value="InterPro"/>
</dbReference>